<keyword evidence="2" id="KW-1185">Reference proteome</keyword>
<dbReference type="EMBL" id="CZDF01000174">
    <property type="protein sequence ID" value="CUR35416.1"/>
    <property type="molecule type" value="Genomic_DNA"/>
</dbReference>
<protein>
    <submittedName>
        <fullName evidence="1">Uncharacterized protein</fullName>
    </submittedName>
</protein>
<name>A0A1J1LS31_9CYAN</name>
<evidence type="ECO:0000313" key="2">
    <source>
        <dbReference type="Proteomes" id="UP000184315"/>
    </source>
</evidence>
<organism evidence="1 2">
    <name type="scientific">Planktothrix tepida PCC 9214</name>
    <dbReference type="NCBI Taxonomy" id="671072"/>
    <lineage>
        <taxon>Bacteria</taxon>
        <taxon>Bacillati</taxon>
        <taxon>Cyanobacteriota</taxon>
        <taxon>Cyanophyceae</taxon>
        <taxon>Oscillatoriophycideae</taxon>
        <taxon>Oscillatoriales</taxon>
        <taxon>Microcoleaceae</taxon>
        <taxon>Planktothrix</taxon>
    </lineage>
</organism>
<dbReference type="OrthoDB" id="486761at2"/>
<gene>
    <name evidence="1" type="ORF">PL9214670042</name>
</gene>
<dbReference type="STRING" id="671072.PL9214670042"/>
<dbReference type="RefSeq" id="WP_072722392.1">
    <property type="nucleotide sequence ID" value="NZ_LN889815.1"/>
</dbReference>
<dbReference type="AlphaFoldDB" id="A0A1J1LS31"/>
<dbReference type="Proteomes" id="UP000184315">
    <property type="component" value="Unassembled WGS sequence"/>
</dbReference>
<reference evidence="2" key="1">
    <citation type="submission" date="2015-10" db="EMBL/GenBank/DDBJ databases">
        <authorList>
            <person name="Regsiter A."/>
            <person name="william w."/>
        </authorList>
    </citation>
    <scope>NUCLEOTIDE SEQUENCE [LARGE SCALE GENOMIC DNA]</scope>
</reference>
<accession>A0A1J1LS31</accession>
<sequence>MVQRIEEILGTTITEYTPNAIKFQGLSLETLQQILEERYTTPSANFNAAPSVSSCIKFGQRCQKQGVIPTFDGIAFPDEAALDLVIDAITVVGVKDLDFAGEFVRFVWGCDEIEINSQKLYAWWD</sequence>
<proteinExistence type="predicted"/>
<evidence type="ECO:0000313" key="1">
    <source>
        <dbReference type="EMBL" id="CUR35416.1"/>
    </source>
</evidence>